<accession>A0A6A8AFR2</accession>
<dbReference type="EMBL" id="WIXI01000051">
    <property type="protein sequence ID" value="MQY49629.1"/>
    <property type="molecule type" value="Genomic_DNA"/>
</dbReference>
<sequence length="403" mass="45923">MSKNIVILFDGTSNGISENRTNILRLFGTLERSQQQIVYYDPGVGTFGADNAWSKLYRNTVEIWGLATGWGLDQNVKEAYRFLVENYDAGPLVDRHHPDRDRIYIFGFSRGAYSARVLAGFIHAFGLSTRYHLNLLDYAYSTYKGIPLHEEKVSPTSEEEEAPSAFASMRLYERTLRNDRPPIKLLGLFDTVASVIEPGKHWPQLKTHPFTRQNPSVEWVRHAVAIDERRTMFQSELWAVGQDYRGSPFKKVQGKQNFSEVWFAGVHGDVGGGYTEEASGQIKIPLEWMIRETQPTGLIYKQKTIDNLVLGKPSGKRPNRHVPLDPLAPLHDSMTAAWTLLEYMPRRVPITSWRKPGNTGLYLPLQDRRLIPKNASVHQTVKIRMDGSNYRPPNLPDDLVFVP</sequence>
<evidence type="ECO:0000313" key="2">
    <source>
        <dbReference type="EMBL" id="MQY49629.1"/>
    </source>
</evidence>
<dbReference type="RefSeq" id="WP_153359592.1">
    <property type="nucleotide sequence ID" value="NZ_JAYKOO010000001.1"/>
</dbReference>
<comment type="caution">
    <text evidence="2">The sequence shown here is derived from an EMBL/GenBank/DDBJ whole genome shotgun (WGS) entry which is preliminary data.</text>
</comment>
<reference evidence="2 3" key="1">
    <citation type="submission" date="2019-11" db="EMBL/GenBank/DDBJ databases">
        <title>Genome analysis of Rhizobacterium cereale a novel genus and species isolated from maize roots in North Spain.</title>
        <authorList>
            <person name="Menendez E."/>
            <person name="Flores-Felix J.D."/>
            <person name="Ramirez-Bahena M.-H."/>
            <person name="Igual J.M."/>
            <person name="Garcia-Fraile P."/>
            <person name="Peix A."/>
            <person name="Velazquez E."/>
        </authorList>
    </citation>
    <scope>NUCLEOTIDE SEQUENCE [LARGE SCALE GENOMIC DNA]</scope>
    <source>
        <strain evidence="2 3">RZME27</strain>
    </source>
</reference>
<name>A0A6A8AFR2_9HYPH</name>
<evidence type="ECO:0000259" key="1">
    <source>
        <dbReference type="Pfam" id="PF09994"/>
    </source>
</evidence>
<keyword evidence="3" id="KW-1185">Reference proteome</keyword>
<dbReference type="AlphaFoldDB" id="A0A6A8AFR2"/>
<dbReference type="InterPro" id="IPR018712">
    <property type="entry name" value="Tle1-like_cat"/>
</dbReference>
<evidence type="ECO:0000313" key="3">
    <source>
        <dbReference type="Proteomes" id="UP000435138"/>
    </source>
</evidence>
<protein>
    <submittedName>
        <fullName evidence="2">DUF2235 domain-containing protein</fullName>
    </submittedName>
</protein>
<feature type="domain" description="T6SS Phospholipase effector Tle1-like catalytic" evidence="1">
    <location>
        <begin position="3"/>
        <end position="292"/>
    </location>
</feature>
<gene>
    <name evidence="2" type="ORF">GAO09_26745</name>
</gene>
<proteinExistence type="predicted"/>
<dbReference type="InterPro" id="IPR029058">
    <property type="entry name" value="AB_hydrolase_fold"/>
</dbReference>
<dbReference type="SUPFAM" id="SSF53474">
    <property type="entry name" value="alpha/beta-Hydrolases"/>
    <property type="match status" value="1"/>
</dbReference>
<dbReference type="PANTHER" id="PTHR33840">
    <property type="match status" value="1"/>
</dbReference>
<dbReference type="Pfam" id="PF09994">
    <property type="entry name" value="T6SS_Tle1-like_cat"/>
    <property type="match status" value="1"/>
</dbReference>
<dbReference type="Gene3D" id="3.40.50.1820">
    <property type="entry name" value="alpha/beta hydrolase"/>
    <property type="match status" value="1"/>
</dbReference>
<organism evidence="2 3">
    <name type="scientific">Endobacterium cereale</name>
    <dbReference type="NCBI Taxonomy" id="2663029"/>
    <lineage>
        <taxon>Bacteria</taxon>
        <taxon>Pseudomonadati</taxon>
        <taxon>Pseudomonadota</taxon>
        <taxon>Alphaproteobacteria</taxon>
        <taxon>Hyphomicrobiales</taxon>
        <taxon>Rhizobiaceae</taxon>
        <taxon>Endobacterium</taxon>
    </lineage>
</organism>
<dbReference type="Proteomes" id="UP000435138">
    <property type="component" value="Unassembled WGS sequence"/>
</dbReference>
<dbReference type="PANTHER" id="PTHR33840:SF1">
    <property type="entry name" value="TLE1 PHOSPHOLIPASE DOMAIN-CONTAINING PROTEIN"/>
    <property type="match status" value="1"/>
</dbReference>